<proteinExistence type="predicted"/>
<dbReference type="OrthoDB" id="10388122at2759"/>
<feature type="region of interest" description="Disordered" evidence="1">
    <location>
        <begin position="51"/>
        <end position="102"/>
    </location>
</feature>
<dbReference type="EMBL" id="PJQY01001592">
    <property type="protein sequence ID" value="PQQ01207.1"/>
    <property type="molecule type" value="Genomic_DNA"/>
</dbReference>
<comment type="caution">
    <text evidence="2">The sequence shown here is derived from an EMBL/GenBank/DDBJ whole genome shotgun (WGS) entry which is preliminary data.</text>
</comment>
<gene>
    <name evidence="2" type="ORF">Pyn_28739</name>
</gene>
<dbReference type="Proteomes" id="UP000250321">
    <property type="component" value="Unassembled WGS sequence"/>
</dbReference>
<evidence type="ECO:0000313" key="2">
    <source>
        <dbReference type="EMBL" id="PQQ01207.1"/>
    </source>
</evidence>
<sequence>MENDCFTKDDDDEGTAQRQGSKTMPAQIEHYQMTNINMDNNCSKEHVLEKVGDGSMADLPENSSPKLEETNDGLEKLEKEDKTVQTDEQDRDSNLTSRKRSP</sequence>
<keyword evidence="3" id="KW-1185">Reference proteome</keyword>
<accession>A0A314Y6D0</accession>
<reference evidence="2 3" key="1">
    <citation type="submission" date="2018-02" db="EMBL/GenBank/DDBJ databases">
        <title>Draft genome of wild Prunus yedoensis var. nudiflora.</title>
        <authorList>
            <person name="Baek S."/>
            <person name="Kim J.-H."/>
            <person name="Choi K."/>
            <person name="Kim G.-B."/>
            <person name="Cho A."/>
            <person name="Jang H."/>
            <person name="Shin C.-H."/>
            <person name="Yu H.-J."/>
            <person name="Mun J.-H."/>
        </authorList>
    </citation>
    <scope>NUCLEOTIDE SEQUENCE [LARGE SCALE GENOMIC DNA]</scope>
    <source>
        <strain evidence="3">cv. Jeju island</strain>
        <tissue evidence="2">Leaf</tissue>
    </source>
</reference>
<evidence type="ECO:0000256" key="1">
    <source>
        <dbReference type="SAM" id="MobiDB-lite"/>
    </source>
</evidence>
<evidence type="ECO:0000313" key="3">
    <source>
        <dbReference type="Proteomes" id="UP000250321"/>
    </source>
</evidence>
<protein>
    <submittedName>
        <fullName evidence="2">Uncharacterized protein</fullName>
    </submittedName>
</protein>
<organism evidence="2 3">
    <name type="scientific">Prunus yedoensis var. nudiflora</name>
    <dbReference type="NCBI Taxonomy" id="2094558"/>
    <lineage>
        <taxon>Eukaryota</taxon>
        <taxon>Viridiplantae</taxon>
        <taxon>Streptophyta</taxon>
        <taxon>Embryophyta</taxon>
        <taxon>Tracheophyta</taxon>
        <taxon>Spermatophyta</taxon>
        <taxon>Magnoliopsida</taxon>
        <taxon>eudicotyledons</taxon>
        <taxon>Gunneridae</taxon>
        <taxon>Pentapetalae</taxon>
        <taxon>rosids</taxon>
        <taxon>fabids</taxon>
        <taxon>Rosales</taxon>
        <taxon>Rosaceae</taxon>
        <taxon>Amygdaloideae</taxon>
        <taxon>Amygdaleae</taxon>
        <taxon>Prunus</taxon>
    </lineage>
</organism>
<dbReference type="AlphaFoldDB" id="A0A314Y6D0"/>
<feature type="compositionally biased region" description="Basic and acidic residues" evidence="1">
    <location>
        <begin position="66"/>
        <end position="85"/>
    </location>
</feature>
<feature type="region of interest" description="Disordered" evidence="1">
    <location>
        <begin position="1"/>
        <end position="25"/>
    </location>
</feature>
<name>A0A314Y6D0_PRUYE</name>